<name>A0ABP8JCJ8_9MICO</name>
<keyword evidence="3" id="KW-1185">Reference proteome</keyword>
<accession>A0ABP8JCJ8</accession>
<protein>
    <recommendedName>
        <fullName evidence="1">Low molecular weight protein antigen 6 PH domain-containing protein</fullName>
    </recommendedName>
</protein>
<gene>
    <name evidence="2" type="ORF">GCM10023153_04200</name>
</gene>
<proteinExistence type="predicted"/>
<dbReference type="Proteomes" id="UP001500390">
    <property type="component" value="Unassembled WGS sequence"/>
</dbReference>
<dbReference type="Pfam" id="PF10756">
    <property type="entry name" value="bPH_6"/>
    <property type="match status" value="1"/>
</dbReference>
<evidence type="ECO:0000259" key="1">
    <source>
        <dbReference type="Pfam" id="PF10756"/>
    </source>
</evidence>
<evidence type="ECO:0000313" key="2">
    <source>
        <dbReference type="EMBL" id="GAA4388687.1"/>
    </source>
</evidence>
<reference evidence="3" key="1">
    <citation type="journal article" date="2019" name="Int. J. Syst. Evol. Microbiol.">
        <title>The Global Catalogue of Microorganisms (GCM) 10K type strain sequencing project: providing services to taxonomists for standard genome sequencing and annotation.</title>
        <authorList>
            <consortium name="The Broad Institute Genomics Platform"/>
            <consortium name="The Broad Institute Genome Sequencing Center for Infectious Disease"/>
            <person name="Wu L."/>
            <person name="Ma J."/>
        </authorList>
    </citation>
    <scope>NUCLEOTIDE SEQUENCE [LARGE SCALE GENOMIC DNA]</scope>
    <source>
        <strain evidence="3">JCM 17738</strain>
    </source>
</reference>
<dbReference type="InterPro" id="IPR019692">
    <property type="entry name" value="CFP-6_PH"/>
</dbReference>
<dbReference type="EMBL" id="BAABFX010000009">
    <property type="protein sequence ID" value="GAA4388687.1"/>
    <property type="molecule type" value="Genomic_DNA"/>
</dbReference>
<sequence>MATIALVVTAAVALGMGRAGWSGGDQLALFGLGAGLAAFLGRYASIRAVCDDVGLTVRNLLLTRTVLWEEIVEVRFPDGAPWVSLELSDTDELAVMAIQRADGDEAKAEARRLAALVARHQR</sequence>
<organism evidence="2 3">
    <name type="scientific">Ornithinibacter aureus</name>
    <dbReference type="NCBI Taxonomy" id="622664"/>
    <lineage>
        <taxon>Bacteria</taxon>
        <taxon>Bacillati</taxon>
        <taxon>Actinomycetota</taxon>
        <taxon>Actinomycetes</taxon>
        <taxon>Micrococcales</taxon>
        <taxon>Intrasporangiaceae</taxon>
        <taxon>Ornithinibacter</taxon>
    </lineage>
</organism>
<evidence type="ECO:0000313" key="3">
    <source>
        <dbReference type="Proteomes" id="UP001500390"/>
    </source>
</evidence>
<feature type="domain" description="Low molecular weight protein antigen 6 PH" evidence="1">
    <location>
        <begin position="49"/>
        <end position="113"/>
    </location>
</feature>
<comment type="caution">
    <text evidence="2">The sequence shown here is derived from an EMBL/GenBank/DDBJ whole genome shotgun (WGS) entry which is preliminary data.</text>
</comment>